<dbReference type="RefSeq" id="WP_112702624.1">
    <property type="nucleotide sequence ID" value="NZ_CP030140.1"/>
</dbReference>
<reference evidence="7" key="1">
    <citation type="submission" date="2018-06" db="EMBL/GenBank/DDBJ databases">
        <title>Complete genome sequences of Mycoplasma anatis, M. anseris and M. cloacale type strains.</title>
        <authorList>
            <person name="Grozner D."/>
            <person name="Forro B."/>
            <person name="Sulyok K.M."/>
            <person name="Marton S."/>
            <person name="Kreizinger Z."/>
            <person name="Banyai K."/>
            <person name="Gyuranecz M."/>
        </authorList>
    </citation>
    <scope>NUCLEOTIDE SEQUENCE [LARGE SCALE GENOMIC DNA]</scope>
    <source>
        <strain evidence="7">ATCC 49234</strain>
    </source>
</reference>
<evidence type="ECO:0000313" key="6">
    <source>
        <dbReference type="EMBL" id="AWX69599.1"/>
    </source>
</evidence>
<feature type="domain" description="Type I restriction modification DNA specificity" evidence="5">
    <location>
        <begin position="224"/>
        <end position="381"/>
    </location>
</feature>
<dbReference type="EMBL" id="CP030140">
    <property type="protein sequence ID" value="AWX69599.1"/>
    <property type="molecule type" value="Genomic_DNA"/>
</dbReference>
<dbReference type="Proteomes" id="UP000250218">
    <property type="component" value="Chromosome"/>
</dbReference>
<dbReference type="GO" id="GO:0009307">
    <property type="term" value="P:DNA restriction-modification system"/>
    <property type="evidence" value="ECO:0007669"/>
    <property type="project" value="UniProtKB-KW"/>
</dbReference>
<keyword evidence="3" id="KW-0238">DNA-binding</keyword>
<gene>
    <name evidence="6" type="ORF">DP065_02465</name>
</gene>
<comment type="subunit">
    <text evidence="4">The methyltransferase is composed of M and S polypeptides.</text>
</comment>
<accession>A0A2Z4NDH6</accession>
<sequence>MNKILELIKNEKVEWKKLWEITIWDKKFNGIEKYKQEKTIKYHYYLASELDKIISKNGNVKILTTNICNLYTEEKYVKDTMSNGEVICIPWGGNPIIQYYNGKFVTSDNRIAVSNSKETLNMKYLYYYLLDKLNVISSFYRGSGIKHPDMKKVLDLEIPIPSLETQEKIVHILDNFTNYVDELSAELSARNSQYEYYRNMLLSDEYLKSKSINNNVNIIDEKIKWKNLGDVCEIKRGIRITKKELISNGNYPVVSGGVEPMGYFNKWNRNENTITIAQYGLAGFVNWQTEKFWANDVCYSLFPNEEIIDKFLFYLLKCKQNYIYSISNRTAIPYSINIENILNLEIAIPSLNIQNQIVKILDKFSELAEDTKGLLPKEIEQRQKQYEYYREKLLSFGNENNIGRERERERERERNN</sequence>
<proteinExistence type="inferred from homology"/>
<dbReference type="PANTHER" id="PTHR43140:SF1">
    <property type="entry name" value="TYPE I RESTRICTION ENZYME ECOKI SPECIFICITY SUBUNIT"/>
    <property type="match status" value="1"/>
</dbReference>
<evidence type="ECO:0000313" key="7">
    <source>
        <dbReference type="Proteomes" id="UP000250218"/>
    </source>
</evidence>
<protein>
    <submittedName>
        <fullName evidence="6">Restriction endonuclease subunit S</fullName>
    </submittedName>
</protein>
<dbReference type="REBASE" id="257170">
    <property type="entry name" value="S2.Man49234ORF2470P"/>
</dbReference>
<dbReference type="GO" id="GO:0003677">
    <property type="term" value="F:DNA binding"/>
    <property type="evidence" value="ECO:0007669"/>
    <property type="project" value="UniProtKB-KW"/>
</dbReference>
<dbReference type="AlphaFoldDB" id="A0A2Z4NDH6"/>
<keyword evidence="2" id="KW-0680">Restriction system</keyword>
<dbReference type="InterPro" id="IPR044946">
    <property type="entry name" value="Restrct_endonuc_typeI_TRD_sf"/>
</dbReference>
<keyword evidence="6" id="KW-0540">Nuclease</keyword>
<dbReference type="GO" id="GO:0004519">
    <property type="term" value="F:endonuclease activity"/>
    <property type="evidence" value="ECO:0007669"/>
    <property type="project" value="UniProtKB-KW"/>
</dbReference>
<keyword evidence="6" id="KW-0378">Hydrolase</keyword>
<dbReference type="InterPro" id="IPR000055">
    <property type="entry name" value="Restrct_endonuc_typeI_TRD"/>
</dbReference>
<feature type="domain" description="Type I restriction modification DNA specificity" evidence="5">
    <location>
        <begin position="53"/>
        <end position="187"/>
    </location>
</feature>
<evidence type="ECO:0000256" key="2">
    <source>
        <dbReference type="ARBA" id="ARBA00022747"/>
    </source>
</evidence>
<name>A0A2Z4NDH6_9BACT</name>
<dbReference type="InterPro" id="IPR051212">
    <property type="entry name" value="Type-I_RE_S_subunit"/>
</dbReference>
<dbReference type="SUPFAM" id="SSF116734">
    <property type="entry name" value="DNA methylase specificity domain"/>
    <property type="match status" value="2"/>
</dbReference>
<comment type="similarity">
    <text evidence="1">Belongs to the type-I restriction system S methylase family.</text>
</comment>
<dbReference type="PANTHER" id="PTHR43140">
    <property type="entry name" value="TYPE-1 RESTRICTION ENZYME ECOKI SPECIFICITY PROTEIN"/>
    <property type="match status" value="1"/>
</dbReference>
<organism evidence="6 7">
    <name type="scientific">[Mycoplasma] anseris</name>
    <dbReference type="NCBI Taxonomy" id="92400"/>
    <lineage>
        <taxon>Bacteria</taxon>
        <taxon>Bacillati</taxon>
        <taxon>Mycoplasmatota</taxon>
        <taxon>Mycoplasmoidales</taxon>
        <taxon>Metamycoplasmataceae</taxon>
        <taxon>Metamycoplasma</taxon>
    </lineage>
</organism>
<evidence type="ECO:0000256" key="4">
    <source>
        <dbReference type="ARBA" id="ARBA00038652"/>
    </source>
</evidence>
<keyword evidence="6" id="KW-0255">Endonuclease</keyword>
<keyword evidence="7" id="KW-1185">Reference proteome</keyword>
<dbReference type="Gene3D" id="3.90.220.20">
    <property type="entry name" value="DNA methylase specificity domains"/>
    <property type="match status" value="2"/>
</dbReference>
<evidence type="ECO:0000256" key="3">
    <source>
        <dbReference type="ARBA" id="ARBA00023125"/>
    </source>
</evidence>
<dbReference type="Pfam" id="PF01420">
    <property type="entry name" value="Methylase_S"/>
    <property type="match status" value="2"/>
</dbReference>
<evidence type="ECO:0000256" key="1">
    <source>
        <dbReference type="ARBA" id="ARBA00010923"/>
    </source>
</evidence>
<evidence type="ECO:0000259" key="5">
    <source>
        <dbReference type="Pfam" id="PF01420"/>
    </source>
</evidence>
<dbReference type="KEGG" id="mane:DP065_02465"/>
<dbReference type="CDD" id="cd17291">
    <property type="entry name" value="RMtype1_S_MgeORF438P-TRD-CR_like"/>
    <property type="match status" value="1"/>
</dbReference>